<dbReference type="EMBL" id="JAATJM010000002">
    <property type="protein sequence ID" value="NJC42650.1"/>
    <property type="molecule type" value="Genomic_DNA"/>
</dbReference>
<evidence type="ECO:0000256" key="2">
    <source>
        <dbReference type="SAM" id="SignalP"/>
    </source>
</evidence>
<keyword evidence="4" id="KW-1185">Reference proteome</keyword>
<evidence type="ECO:0000256" key="1">
    <source>
        <dbReference type="SAM" id="MobiDB-lite"/>
    </source>
</evidence>
<protein>
    <recommendedName>
        <fullName evidence="5">TonB C-terminal domain-containing protein</fullName>
    </recommendedName>
</protein>
<gene>
    <name evidence="3" type="ORF">GGQ87_002945</name>
</gene>
<evidence type="ECO:0000313" key="4">
    <source>
        <dbReference type="Proteomes" id="UP000587415"/>
    </source>
</evidence>
<feature type="signal peptide" evidence="2">
    <location>
        <begin position="1"/>
        <end position="27"/>
    </location>
</feature>
<proteinExistence type="predicted"/>
<evidence type="ECO:0008006" key="5">
    <source>
        <dbReference type="Google" id="ProtNLM"/>
    </source>
</evidence>
<accession>A0A7X6BQA0</accession>
<dbReference type="AlphaFoldDB" id="A0A7X6BQA0"/>
<feature type="compositionally biased region" description="Pro residues" evidence="1">
    <location>
        <begin position="107"/>
        <end position="118"/>
    </location>
</feature>
<feature type="region of interest" description="Disordered" evidence="1">
    <location>
        <begin position="95"/>
        <end position="118"/>
    </location>
</feature>
<reference evidence="3 4" key="1">
    <citation type="submission" date="2020-03" db="EMBL/GenBank/DDBJ databases">
        <title>Genomic Encyclopedia of Type Strains, Phase IV (KMG-IV): sequencing the most valuable type-strain genomes for metagenomic binning, comparative biology and taxonomic classification.</title>
        <authorList>
            <person name="Goeker M."/>
        </authorList>
    </citation>
    <scope>NUCLEOTIDE SEQUENCE [LARGE SCALE GENOMIC DNA]</scope>
    <source>
        <strain evidence="3 4">DSM 4736</strain>
    </source>
</reference>
<dbReference type="Proteomes" id="UP000587415">
    <property type="component" value="Unassembled WGS sequence"/>
</dbReference>
<dbReference type="PROSITE" id="PS51257">
    <property type="entry name" value="PROKAR_LIPOPROTEIN"/>
    <property type="match status" value="1"/>
</dbReference>
<dbReference type="RefSeq" id="WP_168048996.1">
    <property type="nucleotide sequence ID" value="NZ_JAATJM010000002.1"/>
</dbReference>
<feature type="chain" id="PRO_5031205694" description="TonB C-terminal domain-containing protein" evidence="2">
    <location>
        <begin position="28"/>
        <end position="118"/>
    </location>
</feature>
<comment type="caution">
    <text evidence="3">The sequence shown here is derived from an EMBL/GenBank/DDBJ whole genome shotgun (WGS) entry which is preliminary data.</text>
</comment>
<evidence type="ECO:0000313" key="3">
    <source>
        <dbReference type="EMBL" id="NJC42650.1"/>
    </source>
</evidence>
<keyword evidence="2" id="KW-0732">Signal</keyword>
<sequence length="118" mass="12288">MTMRTAFQSLRTLIAPAAILLGLTACATDTDRPGSSAGIATLDCQILGDGSLTDCRIVSETPRGSGFGQIALESTPHARMSMPLNGRAGSRVRFTVRFDDPNSPGQPDLPSPAAPGYP</sequence>
<organism evidence="3 4">
    <name type="scientific">Brevundimonas alba</name>
    <dbReference type="NCBI Taxonomy" id="74314"/>
    <lineage>
        <taxon>Bacteria</taxon>
        <taxon>Pseudomonadati</taxon>
        <taxon>Pseudomonadota</taxon>
        <taxon>Alphaproteobacteria</taxon>
        <taxon>Caulobacterales</taxon>
        <taxon>Caulobacteraceae</taxon>
        <taxon>Brevundimonas</taxon>
    </lineage>
</organism>
<name>A0A7X6BQA0_9CAUL</name>